<dbReference type="SMART" id="SM00256">
    <property type="entry name" value="FBOX"/>
    <property type="match status" value="1"/>
</dbReference>
<dbReference type="InterPro" id="IPR050796">
    <property type="entry name" value="SCF_F-box_component"/>
</dbReference>
<reference evidence="2 3" key="1">
    <citation type="submission" date="2020-12" db="EMBL/GenBank/DDBJ databases">
        <title>Concerted genomic and epigenomic changes stabilize Arabidopsis allopolyploids.</title>
        <authorList>
            <person name="Chen Z."/>
        </authorList>
    </citation>
    <scope>NUCLEOTIDE SEQUENCE [LARGE SCALE GENOMIC DNA]</scope>
    <source>
        <strain evidence="2">As9502</strain>
        <tissue evidence="2">Leaf</tissue>
    </source>
</reference>
<comment type="caution">
    <text evidence="2">The sequence shown here is derived from an EMBL/GenBank/DDBJ whole genome shotgun (WGS) entry which is preliminary data.</text>
</comment>
<gene>
    <name evidence="2" type="ORF">ISN44_As08g020220</name>
</gene>
<dbReference type="PANTHER" id="PTHR31672">
    <property type="entry name" value="BNACNNG10540D PROTEIN"/>
    <property type="match status" value="1"/>
</dbReference>
<accession>A0A8T2B8I4</accession>
<proteinExistence type="predicted"/>
<dbReference type="PANTHER" id="PTHR31672:SF13">
    <property type="entry name" value="F-BOX PROTEIN CPR30-LIKE"/>
    <property type="match status" value="1"/>
</dbReference>
<feature type="domain" description="F-box" evidence="1">
    <location>
        <begin position="1"/>
        <end position="46"/>
    </location>
</feature>
<evidence type="ECO:0000313" key="3">
    <source>
        <dbReference type="Proteomes" id="UP000694251"/>
    </source>
</evidence>
<dbReference type="CDD" id="cd22157">
    <property type="entry name" value="F-box_AtFBW1-like"/>
    <property type="match status" value="1"/>
</dbReference>
<dbReference type="NCBIfam" id="TIGR01640">
    <property type="entry name" value="F_box_assoc_1"/>
    <property type="match status" value="1"/>
</dbReference>
<dbReference type="PROSITE" id="PS50181">
    <property type="entry name" value="FBOX"/>
    <property type="match status" value="1"/>
</dbReference>
<dbReference type="Pfam" id="PF07734">
    <property type="entry name" value="FBA_1"/>
    <property type="match status" value="1"/>
</dbReference>
<dbReference type="Proteomes" id="UP000694251">
    <property type="component" value="Chromosome 8"/>
</dbReference>
<dbReference type="InterPro" id="IPR017451">
    <property type="entry name" value="F-box-assoc_interact_dom"/>
</dbReference>
<dbReference type="InterPro" id="IPR001810">
    <property type="entry name" value="F-box_dom"/>
</dbReference>
<evidence type="ECO:0000313" key="2">
    <source>
        <dbReference type="EMBL" id="KAG7582423.1"/>
    </source>
</evidence>
<protein>
    <submittedName>
        <fullName evidence="2">F-box associated interaction domain</fullName>
    </submittedName>
</protein>
<dbReference type="EMBL" id="JAEFBJ010000008">
    <property type="protein sequence ID" value="KAG7582423.1"/>
    <property type="molecule type" value="Genomic_DNA"/>
</dbReference>
<dbReference type="AlphaFoldDB" id="A0A8T2B8I4"/>
<dbReference type="OrthoDB" id="1049691at2759"/>
<keyword evidence="3" id="KW-1185">Reference proteome</keyword>
<organism evidence="2 3">
    <name type="scientific">Arabidopsis suecica</name>
    <name type="common">Swedish thale-cress</name>
    <name type="synonym">Cardaminopsis suecica</name>
    <dbReference type="NCBI Taxonomy" id="45249"/>
    <lineage>
        <taxon>Eukaryota</taxon>
        <taxon>Viridiplantae</taxon>
        <taxon>Streptophyta</taxon>
        <taxon>Embryophyta</taxon>
        <taxon>Tracheophyta</taxon>
        <taxon>Spermatophyta</taxon>
        <taxon>Magnoliopsida</taxon>
        <taxon>eudicotyledons</taxon>
        <taxon>Gunneridae</taxon>
        <taxon>Pentapetalae</taxon>
        <taxon>rosids</taxon>
        <taxon>malvids</taxon>
        <taxon>Brassicales</taxon>
        <taxon>Brassicaceae</taxon>
        <taxon>Camelineae</taxon>
        <taxon>Arabidopsis</taxon>
    </lineage>
</organism>
<evidence type="ECO:0000259" key="1">
    <source>
        <dbReference type="PROSITE" id="PS50181"/>
    </source>
</evidence>
<dbReference type="Pfam" id="PF00646">
    <property type="entry name" value="F-box"/>
    <property type="match status" value="1"/>
</dbReference>
<sequence length="397" mass="45360">MVLPDLRNDLVDEILCRVPARNLKRLRSTCKRWNRLFKDDRRFAREHSHKAPKEYLALMLTNKYRIRPMSINLQGDVTSVVLKSELSLPDPDSNNSHQFDIDEVFHCDGLLVCSHDGNNRRYGFKIVVWNPFTGQTRWIKAGNRWKEPKSFVLGYCYQDKNKNKSCSKSYKVLCLSSCGKNTEIYELKSDTTWRRIPDGDLTPGWFFCPSHTVSLKGNTYFFATEKSKPHLGVSLLRFDFSTEKSSLFVPLPYQRPLSATLSLSAVRGEKLSVLIQPEFTSKTEIWVTSKIDDTTTKGAVSWTKVLALDLSPELQITDEVKFLLDEDKKVAVCCERWLDDEDETKTIDKIFILGEDNKVTEVGFGVDTNAGVWPVILNYVPSLVQIEQAGGNRIRSG</sequence>
<dbReference type="InterPro" id="IPR006527">
    <property type="entry name" value="F-box-assoc_dom_typ1"/>
</dbReference>
<name>A0A8T2B8I4_ARASU</name>